<proteinExistence type="inferred from homology"/>
<dbReference type="Proteomes" id="UP001501251">
    <property type="component" value="Unassembled WGS sequence"/>
</dbReference>
<comment type="similarity">
    <text evidence="1">Belongs to the AHA1 family.</text>
</comment>
<evidence type="ECO:0000259" key="2">
    <source>
        <dbReference type="Pfam" id="PF08327"/>
    </source>
</evidence>
<sequence length="149" mass="16555">MTKRTDDLITASVTHRFAASPEAVFDAWLDPKLVGQWMAAALAESSPGTELTSVTIDARVGGTFTFIDSRDEDQNGPTGTYLQIDRPRRLVFTWLPEEGEHSVVTIDIEPADDGCVLTLVHEMDSRWVDFVDRTAEAWARMTRQIGATL</sequence>
<dbReference type="EMBL" id="BAABAQ010000013">
    <property type="protein sequence ID" value="GAA4203903.1"/>
    <property type="molecule type" value="Genomic_DNA"/>
</dbReference>
<accession>A0ABP8BEG6</accession>
<comment type="caution">
    <text evidence="3">The sequence shown here is derived from an EMBL/GenBank/DDBJ whole genome shotgun (WGS) entry which is preliminary data.</text>
</comment>
<feature type="domain" description="Activator of Hsp90 ATPase homologue 1/2-like C-terminal" evidence="2">
    <location>
        <begin position="19"/>
        <end position="149"/>
    </location>
</feature>
<dbReference type="Gene3D" id="3.30.530.20">
    <property type="match status" value="1"/>
</dbReference>
<evidence type="ECO:0000256" key="1">
    <source>
        <dbReference type="ARBA" id="ARBA00006817"/>
    </source>
</evidence>
<reference evidence="4" key="1">
    <citation type="journal article" date="2019" name="Int. J. Syst. Evol. Microbiol.">
        <title>The Global Catalogue of Microorganisms (GCM) 10K type strain sequencing project: providing services to taxonomists for standard genome sequencing and annotation.</title>
        <authorList>
            <consortium name="The Broad Institute Genomics Platform"/>
            <consortium name="The Broad Institute Genome Sequencing Center for Infectious Disease"/>
            <person name="Wu L."/>
            <person name="Ma J."/>
        </authorList>
    </citation>
    <scope>NUCLEOTIDE SEQUENCE [LARGE SCALE GENOMIC DNA]</scope>
    <source>
        <strain evidence="4">JCM 17388</strain>
    </source>
</reference>
<name>A0ABP8BEG6_9ACTN</name>
<evidence type="ECO:0000313" key="4">
    <source>
        <dbReference type="Proteomes" id="UP001501251"/>
    </source>
</evidence>
<dbReference type="SUPFAM" id="SSF55961">
    <property type="entry name" value="Bet v1-like"/>
    <property type="match status" value="1"/>
</dbReference>
<protein>
    <recommendedName>
        <fullName evidence="2">Activator of Hsp90 ATPase homologue 1/2-like C-terminal domain-containing protein</fullName>
    </recommendedName>
</protein>
<gene>
    <name evidence="3" type="ORF">GCM10022252_62230</name>
</gene>
<dbReference type="InterPro" id="IPR023393">
    <property type="entry name" value="START-like_dom_sf"/>
</dbReference>
<dbReference type="InterPro" id="IPR013538">
    <property type="entry name" value="ASHA1/2-like_C"/>
</dbReference>
<evidence type="ECO:0000313" key="3">
    <source>
        <dbReference type="EMBL" id="GAA4203903.1"/>
    </source>
</evidence>
<keyword evidence="4" id="KW-1185">Reference proteome</keyword>
<dbReference type="CDD" id="cd07814">
    <property type="entry name" value="SRPBCC_CalC_Aha1-like"/>
    <property type="match status" value="1"/>
</dbReference>
<organism evidence="3 4">
    <name type="scientific">Streptosporangium oxazolinicum</name>
    <dbReference type="NCBI Taxonomy" id="909287"/>
    <lineage>
        <taxon>Bacteria</taxon>
        <taxon>Bacillati</taxon>
        <taxon>Actinomycetota</taxon>
        <taxon>Actinomycetes</taxon>
        <taxon>Streptosporangiales</taxon>
        <taxon>Streptosporangiaceae</taxon>
        <taxon>Streptosporangium</taxon>
    </lineage>
</organism>
<dbReference type="RefSeq" id="WP_344921700.1">
    <property type="nucleotide sequence ID" value="NZ_BAABAQ010000013.1"/>
</dbReference>
<dbReference type="Pfam" id="PF08327">
    <property type="entry name" value="AHSA1"/>
    <property type="match status" value="1"/>
</dbReference>